<dbReference type="Proteomes" id="UP000241462">
    <property type="component" value="Unassembled WGS sequence"/>
</dbReference>
<name>A0A2T2ZXZ9_9PEZI</name>
<sequence>MTIVTTRNIPICVCFCETAHESVQMALCHECVVREKTDLVGRDVQQLKRRNPRETSYWTSSFEDHLLKKARKTAGASARGYWWIVSAEIRSLRVTIYPAPKPRLRPTILLPHAGSHEAAVVLGKDSIAVLLDPSRDGRALFWTPILEIETFLGSLHVNTTVTGTRLNWAAGVPLDLEECQTFWISSLVNMAKLIFCRYI</sequence>
<keyword evidence="2" id="KW-1185">Reference proteome</keyword>
<gene>
    <name evidence="1" type="ORF">BD289DRAFT_104460</name>
</gene>
<accession>A0A2T2ZXZ9</accession>
<evidence type="ECO:0000313" key="2">
    <source>
        <dbReference type="Proteomes" id="UP000241462"/>
    </source>
</evidence>
<dbReference type="AlphaFoldDB" id="A0A2T2ZXZ9"/>
<evidence type="ECO:0000313" key="1">
    <source>
        <dbReference type="EMBL" id="PSR79276.1"/>
    </source>
</evidence>
<organism evidence="1 2">
    <name type="scientific">Coniella lustricola</name>
    <dbReference type="NCBI Taxonomy" id="2025994"/>
    <lineage>
        <taxon>Eukaryota</taxon>
        <taxon>Fungi</taxon>
        <taxon>Dikarya</taxon>
        <taxon>Ascomycota</taxon>
        <taxon>Pezizomycotina</taxon>
        <taxon>Sordariomycetes</taxon>
        <taxon>Sordariomycetidae</taxon>
        <taxon>Diaporthales</taxon>
        <taxon>Schizoparmaceae</taxon>
        <taxon>Coniella</taxon>
    </lineage>
</organism>
<dbReference type="EMBL" id="KZ678574">
    <property type="protein sequence ID" value="PSR79276.1"/>
    <property type="molecule type" value="Genomic_DNA"/>
</dbReference>
<reference evidence="1 2" key="1">
    <citation type="journal article" date="2018" name="Mycol. Prog.">
        <title>Coniella lustricola, a new species from submerged detritus.</title>
        <authorList>
            <person name="Raudabaugh D.B."/>
            <person name="Iturriaga T."/>
            <person name="Carver A."/>
            <person name="Mondo S."/>
            <person name="Pangilinan J."/>
            <person name="Lipzen A."/>
            <person name="He G."/>
            <person name="Amirebrahimi M."/>
            <person name="Grigoriev I.V."/>
            <person name="Miller A.N."/>
        </authorList>
    </citation>
    <scope>NUCLEOTIDE SEQUENCE [LARGE SCALE GENOMIC DNA]</scope>
    <source>
        <strain evidence="1 2">B22-T-1</strain>
    </source>
</reference>
<protein>
    <submittedName>
        <fullName evidence="1">Uncharacterized protein</fullName>
    </submittedName>
</protein>
<dbReference type="InParanoid" id="A0A2T2ZXZ9"/>
<proteinExistence type="predicted"/>